<name>E1YF02_9BACT</name>
<dbReference type="EMBL" id="FR695872">
    <property type="protein sequence ID" value="CBX29146.1"/>
    <property type="molecule type" value="Genomic_DNA"/>
</dbReference>
<dbReference type="SUPFAM" id="SSF55729">
    <property type="entry name" value="Acyl-CoA N-acyltransferases (Nat)"/>
    <property type="match status" value="1"/>
</dbReference>
<gene>
    <name evidence="2" type="ORF">N47_J01270</name>
</gene>
<reference evidence="2" key="1">
    <citation type="journal article" date="2011" name="Environ. Microbiol.">
        <title>Genomic insights into the metabolic potential of the polycyclic aromatic hydrocarbon degrading sulfate-reducing Deltaproteobacterium N47.</title>
        <authorList>
            <person name="Bergmann F."/>
            <person name="Selesi D."/>
            <person name="Weinmaier T."/>
            <person name="Tischler P."/>
            <person name="Rattei T."/>
            <person name="Meckenstock R.U."/>
        </authorList>
    </citation>
    <scope>NUCLEOTIDE SEQUENCE</scope>
</reference>
<dbReference type="InterPro" id="IPR016181">
    <property type="entry name" value="Acyl_CoA_acyltransferase"/>
</dbReference>
<protein>
    <recommendedName>
        <fullName evidence="1">N-acetyltransferase domain-containing protein</fullName>
    </recommendedName>
</protein>
<organism evidence="2">
    <name type="scientific">uncultured Desulfobacterium sp</name>
    <dbReference type="NCBI Taxonomy" id="201089"/>
    <lineage>
        <taxon>Bacteria</taxon>
        <taxon>Pseudomonadati</taxon>
        <taxon>Thermodesulfobacteriota</taxon>
        <taxon>Desulfobacteria</taxon>
        <taxon>Desulfobacterales</taxon>
        <taxon>Desulfobacteriaceae</taxon>
        <taxon>Desulfobacterium</taxon>
        <taxon>environmental samples</taxon>
    </lineage>
</organism>
<proteinExistence type="predicted"/>
<dbReference type="AlphaFoldDB" id="E1YF02"/>
<evidence type="ECO:0000313" key="2">
    <source>
        <dbReference type="EMBL" id="CBX29146.1"/>
    </source>
</evidence>
<dbReference type="Pfam" id="PF00583">
    <property type="entry name" value="Acetyltransf_1"/>
    <property type="match status" value="1"/>
</dbReference>
<dbReference type="PROSITE" id="PS51186">
    <property type="entry name" value="GNAT"/>
    <property type="match status" value="1"/>
</dbReference>
<feature type="domain" description="N-acetyltransferase" evidence="1">
    <location>
        <begin position="12"/>
        <end position="169"/>
    </location>
</feature>
<dbReference type="InterPro" id="IPR000182">
    <property type="entry name" value="GNAT_dom"/>
</dbReference>
<dbReference type="CDD" id="cd04301">
    <property type="entry name" value="NAT_SF"/>
    <property type="match status" value="1"/>
</dbReference>
<dbReference type="GO" id="GO:0016747">
    <property type="term" value="F:acyltransferase activity, transferring groups other than amino-acyl groups"/>
    <property type="evidence" value="ECO:0007669"/>
    <property type="project" value="InterPro"/>
</dbReference>
<accession>E1YF02</accession>
<sequence>MTGTPFPDVYNLTFREIPLEDDPEKVGAIVRKTGFFSESEIEIAIELVKERLSKDIQSGYYFLFAESDKKLIGYTCFGPIPVTRSSYDLYWIVIDNSFQGHGIGKLLNTMTEDIIRKMGGSGIYAETSSRPQYEPTRAFYRNAGYNEAAYLEDFYAPSDGKIIFVKRII</sequence>
<dbReference type="Gene3D" id="3.40.630.30">
    <property type="match status" value="1"/>
</dbReference>
<evidence type="ECO:0000259" key="1">
    <source>
        <dbReference type="PROSITE" id="PS51186"/>
    </source>
</evidence>